<evidence type="ECO:0000256" key="4">
    <source>
        <dbReference type="RuleBase" id="RU362068"/>
    </source>
</evidence>
<dbReference type="InterPro" id="IPR013332">
    <property type="entry name" value="KPR_N"/>
</dbReference>
<dbReference type="EMBL" id="JBFXLT010000094">
    <property type="protein sequence ID" value="KAL2809199.1"/>
    <property type="molecule type" value="Genomic_DNA"/>
</dbReference>
<organism evidence="7 8">
    <name type="scientific">Aspergillus granulosus</name>
    <dbReference type="NCBI Taxonomy" id="176169"/>
    <lineage>
        <taxon>Eukaryota</taxon>
        <taxon>Fungi</taxon>
        <taxon>Dikarya</taxon>
        <taxon>Ascomycota</taxon>
        <taxon>Pezizomycotina</taxon>
        <taxon>Eurotiomycetes</taxon>
        <taxon>Eurotiomycetidae</taxon>
        <taxon>Eurotiales</taxon>
        <taxon>Aspergillaceae</taxon>
        <taxon>Aspergillus</taxon>
        <taxon>Aspergillus subgen. Nidulantes</taxon>
    </lineage>
</organism>
<comment type="caution">
    <text evidence="7">The sequence shown here is derived from an EMBL/GenBank/DDBJ whole genome shotgun (WGS) entry which is preliminary data.</text>
</comment>
<feature type="domain" description="Ketopantoate reductase N-terminal" evidence="5">
    <location>
        <begin position="7"/>
        <end position="164"/>
    </location>
</feature>
<gene>
    <name evidence="7" type="ORF">BJX63DRAFT_424036</name>
</gene>
<dbReference type="Gene3D" id="3.40.50.720">
    <property type="entry name" value="NAD(P)-binding Rossmann-like Domain"/>
    <property type="match status" value="1"/>
</dbReference>
<reference evidence="7 8" key="1">
    <citation type="submission" date="2024-07" db="EMBL/GenBank/DDBJ databases">
        <title>Section-level genome sequencing and comparative genomics of Aspergillus sections Usti and Cavernicolus.</title>
        <authorList>
            <consortium name="Lawrence Berkeley National Laboratory"/>
            <person name="Nybo J.L."/>
            <person name="Vesth T.C."/>
            <person name="Theobald S."/>
            <person name="Frisvad J.C."/>
            <person name="Larsen T.O."/>
            <person name="Kjaerboelling I."/>
            <person name="Rothschild-Mancinelli K."/>
            <person name="Lyhne E.K."/>
            <person name="Kogle M.E."/>
            <person name="Barry K."/>
            <person name="Clum A."/>
            <person name="Na H."/>
            <person name="Ledsgaard L."/>
            <person name="Lin J."/>
            <person name="Lipzen A."/>
            <person name="Kuo A."/>
            <person name="Riley R."/>
            <person name="Mondo S."/>
            <person name="Labutti K."/>
            <person name="Haridas S."/>
            <person name="Pangalinan J."/>
            <person name="Salamov A.A."/>
            <person name="Simmons B.A."/>
            <person name="Magnuson J.K."/>
            <person name="Chen J."/>
            <person name="Drula E."/>
            <person name="Henrissat B."/>
            <person name="Wiebenga A."/>
            <person name="Lubbers R.J."/>
            <person name="Gomes A.C."/>
            <person name="Makela M.R."/>
            <person name="Stajich J."/>
            <person name="Grigoriev I.V."/>
            <person name="Mortensen U.H."/>
            <person name="De Vries R.P."/>
            <person name="Baker S.E."/>
            <person name="Andersen M.R."/>
        </authorList>
    </citation>
    <scope>NUCLEOTIDE SEQUENCE [LARGE SCALE GENOMIC DNA]</scope>
    <source>
        <strain evidence="7 8">CBS 588.65</strain>
    </source>
</reference>
<dbReference type="PANTHER" id="PTHR21708:SF30">
    <property type="entry name" value="2-DEHYDROPANTOATE 2-REDUCTASE-RELATED"/>
    <property type="match status" value="1"/>
</dbReference>
<keyword evidence="2 4" id="KW-0521">NADP</keyword>
<feature type="domain" description="Ketopantoate reductase C-terminal" evidence="6">
    <location>
        <begin position="200"/>
        <end position="321"/>
    </location>
</feature>
<evidence type="ECO:0000256" key="2">
    <source>
        <dbReference type="ARBA" id="ARBA00022857"/>
    </source>
</evidence>
<dbReference type="InterPro" id="IPR013752">
    <property type="entry name" value="KPA_reductase"/>
</dbReference>
<dbReference type="Proteomes" id="UP001610334">
    <property type="component" value="Unassembled WGS sequence"/>
</dbReference>
<dbReference type="SUPFAM" id="SSF48179">
    <property type="entry name" value="6-phosphogluconate dehydrogenase C-terminal domain-like"/>
    <property type="match status" value="1"/>
</dbReference>
<evidence type="ECO:0000259" key="5">
    <source>
        <dbReference type="Pfam" id="PF02558"/>
    </source>
</evidence>
<evidence type="ECO:0000313" key="7">
    <source>
        <dbReference type="EMBL" id="KAL2809199.1"/>
    </source>
</evidence>
<keyword evidence="8" id="KW-1185">Reference proteome</keyword>
<evidence type="ECO:0000256" key="3">
    <source>
        <dbReference type="ARBA" id="ARBA00023002"/>
    </source>
</evidence>
<comment type="similarity">
    <text evidence="1 4">Belongs to the ketopantoate reductase family.</text>
</comment>
<name>A0ABR4H163_9EURO</name>
<dbReference type="Gene3D" id="1.10.1040.10">
    <property type="entry name" value="N-(1-d-carboxylethyl)-l-norvaline Dehydrogenase, domain 2"/>
    <property type="match status" value="1"/>
</dbReference>
<evidence type="ECO:0000313" key="8">
    <source>
        <dbReference type="Proteomes" id="UP001610334"/>
    </source>
</evidence>
<dbReference type="InterPro" id="IPR051402">
    <property type="entry name" value="KPR-Related"/>
</dbReference>
<proteinExistence type="inferred from homology"/>
<dbReference type="PANTHER" id="PTHR21708">
    <property type="entry name" value="PROBABLE 2-DEHYDROPANTOATE 2-REDUCTASE"/>
    <property type="match status" value="1"/>
</dbReference>
<dbReference type="InterPro" id="IPR036291">
    <property type="entry name" value="NAD(P)-bd_dom_sf"/>
</dbReference>
<accession>A0ABR4H163</accession>
<comment type="function">
    <text evidence="4">Catalyzes the NADPH-dependent reduction of ketopantoate into pantoic acid.</text>
</comment>
<evidence type="ECO:0000256" key="1">
    <source>
        <dbReference type="ARBA" id="ARBA00007870"/>
    </source>
</evidence>
<dbReference type="EC" id="1.1.1.169" evidence="4"/>
<comment type="catalytic activity">
    <reaction evidence="4">
        <text>(R)-pantoate + NADP(+) = 2-dehydropantoate + NADPH + H(+)</text>
        <dbReference type="Rhea" id="RHEA:16233"/>
        <dbReference type="ChEBI" id="CHEBI:11561"/>
        <dbReference type="ChEBI" id="CHEBI:15378"/>
        <dbReference type="ChEBI" id="CHEBI:15980"/>
        <dbReference type="ChEBI" id="CHEBI:57783"/>
        <dbReference type="ChEBI" id="CHEBI:58349"/>
        <dbReference type="EC" id="1.1.1.169"/>
    </reaction>
</comment>
<evidence type="ECO:0000259" key="6">
    <source>
        <dbReference type="Pfam" id="PF08546"/>
    </source>
</evidence>
<keyword evidence="3 4" id="KW-0560">Oxidoreductase</keyword>
<dbReference type="InterPro" id="IPR013328">
    <property type="entry name" value="6PGD_dom2"/>
</dbReference>
<dbReference type="NCBIfam" id="TIGR00745">
    <property type="entry name" value="apbA_panE"/>
    <property type="match status" value="1"/>
</dbReference>
<dbReference type="InterPro" id="IPR008927">
    <property type="entry name" value="6-PGluconate_DH-like_C_sf"/>
</dbReference>
<dbReference type="Pfam" id="PF08546">
    <property type="entry name" value="ApbA_C"/>
    <property type="match status" value="1"/>
</dbReference>
<dbReference type="Pfam" id="PF02558">
    <property type="entry name" value="ApbA"/>
    <property type="match status" value="1"/>
</dbReference>
<protein>
    <recommendedName>
        <fullName evidence="4">2-dehydropantoate 2-reductase</fullName>
        <ecNumber evidence="4">1.1.1.169</ecNumber>
    </recommendedName>
    <alternativeName>
        <fullName evidence="4">Ketopantoate reductase</fullName>
    </alternativeName>
</protein>
<sequence length="338" mass="36848">MGKETTVLLIGAGGVGTIAALNLVLGGHARVAVVLRSNYSKVANDGFHIRSIDHGEIKGWRPHKEAVLNRIPSHTEQQFDYVVVATKNIADHSPTVAELISPAVVPGRTIIVLIQNGLNIEKPFFELYPRNICLSGVSLIGSHETSPGFIEHDDPDRLIIGAFTNPNLDVAEQEDAARAFVDIYSASGKTVCTFTDNVPLHRWQKLVYNACLNTICAVTGLDTGRIRLAGDIVETLLRPAMQEIVAAAKAAGIELPEGVVDKTIHIDPLTIYLRPSMLEDVERGNLTEFENLLGEPLREGTARGVSMPTATFLYHTLKAMQWRVKEQKGLISIPPKSI</sequence>
<dbReference type="SUPFAM" id="SSF51735">
    <property type="entry name" value="NAD(P)-binding Rossmann-fold domains"/>
    <property type="match status" value="1"/>
</dbReference>
<dbReference type="InterPro" id="IPR003710">
    <property type="entry name" value="ApbA"/>
</dbReference>